<organism evidence="1 2">
    <name type="scientific">Brachionus plicatilis</name>
    <name type="common">Marine rotifer</name>
    <name type="synonym">Brachionus muelleri</name>
    <dbReference type="NCBI Taxonomy" id="10195"/>
    <lineage>
        <taxon>Eukaryota</taxon>
        <taxon>Metazoa</taxon>
        <taxon>Spiralia</taxon>
        <taxon>Gnathifera</taxon>
        <taxon>Rotifera</taxon>
        <taxon>Eurotatoria</taxon>
        <taxon>Monogononta</taxon>
        <taxon>Pseudotrocha</taxon>
        <taxon>Ploima</taxon>
        <taxon>Brachionidae</taxon>
        <taxon>Brachionus</taxon>
    </lineage>
</organism>
<dbReference type="EMBL" id="REGN01001268">
    <property type="protein sequence ID" value="RNA35955.1"/>
    <property type="molecule type" value="Genomic_DNA"/>
</dbReference>
<evidence type="ECO:0000313" key="2">
    <source>
        <dbReference type="Proteomes" id="UP000276133"/>
    </source>
</evidence>
<protein>
    <submittedName>
        <fullName evidence="1">Uncharacterized protein</fullName>
    </submittedName>
</protein>
<gene>
    <name evidence="1" type="ORF">BpHYR1_012825</name>
</gene>
<evidence type="ECO:0000313" key="1">
    <source>
        <dbReference type="EMBL" id="RNA35955.1"/>
    </source>
</evidence>
<name>A0A3M7SJS0_BRAPC</name>
<sequence>MHNGFLYDHIVNSKTGLDINFSDFDLNKGAKIINKYYYSSDMIMVSQIIAVSGINENKP</sequence>
<dbReference type="AlphaFoldDB" id="A0A3M7SJS0"/>
<keyword evidence="2" id="KW-1185">Reference proteome</keyword>
<dbReference type="Proteomes" id="UP000276133">
    <property type="component" value="Unassembled WGS sequence"/>
</dbReference>
<accession>A0A3M7SJS0</accession>
<reference evidence="1 2" key="1">
    <citation type="journal article" date="2018" name="Sci. Rep.">
        <title>Genomic signatures of local adaptation to the degree of environmental predictability in rotifers.</title>
        <authorList>
            <person name="Franch-Gras L."/>
            <person name="Hahn C."/>
            <person name="Garcia-Roger E.M."/>
            <person name="Carmona M.J."/>
            <person name="Serra M."/>
            <person name="Gomez A."/>
        </authorList>
    </citation>
    <scope>NUCLEOTIDE SEQUENCE [LARGE SCALE GENOMIC DNA]</scope>
    <source>
        <strain evidence="1">HYR1</strain>
    </source>
</reference>
<proteinExistence type="predicted"/>
<comment type="caution">
    <text evidence="1">The sequence shown here is derived from an EMBL/GenBank/DDBJ whole genome shotgun (WGS) entry which is preliminary data.</text>
</comment>